<gene>
    <name evidence="2" type="ORF">ElyMa_001125500</name>
</gene>
<dbReference type="EMBL" id="BMAT01002239">
    <property type="protein sequence ID" value="GFS02510.1"/>
    <property type="molecule type" value="Genomic_DNA"/>
</dbReference>
<reference evidence="2 3" key="1">
    <citation type="journal article" date="2021" name="Elife">
        <title>Chloroplast acquisition without the gene transfer in kleptoplastic sea slugs, Plakobranchus ocellatus.</title>
        <authorList>
            <person name="Maeda T."/>
            <person name="Takahashi S."/>
            <person name="Yoshida T."/>
            <person name="Shimamura S."/>
            <person name="Takaki Y."/>
            <person name="Nagai Y."/>
            <person name="Toyoda A."/>
            <person name="Suzuki Y."/>
            <person name="Arimoto A."/>
            <person name="Ishii H."/>
            <person name="Satoh N."/>
            <person name="Nishiyama T."/>
            <person name="Hasebe M."/>
            <person name="Maruyama T."/>
            <person name="Minagawa J."/>
            <person name="Obokata J."/>
            <person name="Shigenobu S."/>
        </authorList>
    </citation>
    <scope>NUCLEOTIDE SEQUENCE [LARGE SCALE GENOMIC DNA]</scope>
</reference>
<name>A0AAV4HXU6_9GAST</name>
<evidence type="ECO:0008006" key="4">
    <source>
        <dbReference type="Google" id="ProtNLM"/>
    </source>
</evidence>
<comment type="caution">
    <text evidence="2">The sequence shown here is derived from an EMBL/GenBank/DDBJ whole genome shotgun (WGS) entry which is preliminary data.</text>
</comment>
<evidence type="ECO:0000256" key="1">
    <source>
        <dbReference type="SAM" id="MobiDB-lite"/>
    </source>
</evidence>
<feature type="region of interest" description="Disordered" evidence="1">
    <location>
        <begin position="1"/>
        <end position="23"/>
    </location>
</feature>
<accession>A0AAV4HXU6</accession>
<protein>
    <recommendedName>
        <fullName evidence="4">Guanylate kinase-like domain-containing protein</fullName>
    </recommendedName>
</protein>
<dbReference type="Proteomes" id="UP000762676">
    <property type="component" value="Unassembled WGS sequence"/>
</dbReference>
<sequence length="86" mass="9706">MRLHQALEGRSLPPTRSRGQRGEIYHGDSALNLKESKLKQADQFLVMHIPNTLSRQVAHRSNLFDDVCPRPPYSTGHSVSPSMIEL</sequence>
<dbReference type="AlphaFoldDB" id="A0AAV4HXU6"/>
<proteinExistence type="predicted"/>
<organism evidence="2 3">
    <name type="scientific">Elysia marginata</name>
    <dbReference type="NCBI Taxonomy" id="1093978"/>
    <lineage>
        <taxon>Eukaryota</taxon>
        <taxon>Metazoa</taxon>
        <taxon>Spiralia</taxon>
        <taxon>Lophotrochozoa</taxon>
        <taxon>Mollusca</taxon>
        <taxon>Gastropoda</taxon>
        <taxon>Heterobranchia</taxon>
        <taxon>Euthyneura</taxon>
        <taxon>Panpulmonata</taxon>
        <taxon>Sacoglossa</taxon>
        <taxon>Placobranchoidea</taxon>
        <taxon>Plakobranchidae</taxon>
        <taxon>Elysia</taxon>
    </lineage>
</organism>
<evidence type="ECO:0000313" key="2">
    <source>
        <dbReference type="EMBL" id="GFS02510.1"/>
    </source>
</evidence>
<keyword evidence="3" id="KW-1185">Reference proteome</keyword>
<evidence type="ECO:0000313" key="3">
    <source>
        <dbReference type="Proteomes" id="UP000762676"/>
    </source>
</evidence>